<dbReference type="InterPro" id="IPR050951">
    <property type="entry name" value="Retrovirus_Pol_polyprotein"/>
</dbReference>
<evidence type="ECO:0000256" key="2">
    <source>
        <dbReference type="ARBA" id="ARBA00022695"/>
    </source>
</evidence>
<dbReference type="Pfam" id="PF17917">
    <property type="entry name" value="RT_RNaseH"/>
    <property type="match status" value="1"/>
</dbReference>
<dbReference type="InterPro" id="IPR041373">
    <property type="entry name" value="RT_RNaseH"/>
</dbReference>
<reference evidence="8 9" key="1">
    <citation type="journal article" date="2021" name="Sci. Rep.">
        <title>Chromosome anchoring in Senegalese sole (Solea senegalensis) reveals sex-associated markers and genome rearrangements in flatfish.</title>
        <authorList>
            <person name="Guerrero-Cozar I."/>
            <person name="Gomez-Garrido J."/>
            <person name="Berbel C."/>
            <person name="Martinez-Blanch J.F."/>
            <person name="Alioto T."/>
            <person name="Claros M.G."/>
            <person name="Gagnaire P.A."/>
            <person name="Manchado M."/>
        </authorList>
    </citation>
    <scope>NUCLEOTIDE SEQUENCE [LARGE SCALE GENOMIC DNA]</scope>
    <source>
        <strain evidence="8">Sse05_10M</strain>
    </source>
</reference>
<evidence type="ECO:0000256" key="3">
    <source>
        <dbReference type="ARBA" id="ARBA00022722"/>
    </source>
</evidence>
<evidence type="ECO:0000256" key="6">
    <source>
        <dbReference type="ARBA" id="ARBA00022918"/>
    </source>
</evidence>
<dbReference type="PANTHER" id="PTHR37984:SF15">
    <property type="entry name" value="INTEGRASE CATALYTIC DOMAIN-CONTAINING PROTEIN"/>
    <property type="match status" value="1"/>
</dbReference>
<dbReference type="GO" id="GO:0003964">
    <property type="term" value="F:RNA-directed DNA polymerase activity"/>
    <property type="evidence" value="ECO:0007669"/>
    <property type="project" value="UniProtKB-KW"/>
</dbReference>
<evidence type="ECO:0000256" key="1">
    <source>
        <dbReference type="ARBA" id="ARBA00022679"/>
    </source>
</evidence>
<evidence type="ECO:0000313" key="8">
    <source>
        <dbReference type="EMBL" id="KAG7521995.1"/>
    </source>
</evidence>
<sequence>MERLTESQFELIEGRMEWSPSDMAFFLASKLSEDALMCITMLSPEERGDYVKLVAALSHRFGADMGPWTVQAELSGRHRRTVRTDHAAIQWLMSFREPEGQIDRWLEELQAYDFEIEHRPGTRHTNAGASSRRPCTERDVADFCRRCDECTHSQAPLQQLCAGAALEKVAVDIVGPLPITDRGNRYILTAMDYFSKWPEAYPIADMEAETRTHWLRACSVV</sequence>
<feature type="domain" description="Reverse transcriptase RNase H-like" evidence="7">
    <location>
        <begin position="73"/>
        <end position="112"/>
    </location>
</feature>
<evidence type="ECO:0000313" key="9">
    <source>
        <dbReference type="Proteomes" id="UP000693946"/>
    </source>
</evidence>
<name>A0AAV6SW92_SOLSE</name>
<keyword evidence="9" id="KW-1185">Reference proteome</keyword>
<keyword evidence="5" id="KW-0378">Hydrolase</keyword>
<keyword evidence="3" id="KW-0540">Nuclease</keyword>
<accession>A0AAV6SW92</accession>
<dbReference type="Proteomes" id="UP000693946">
    <property type="component" value="Linkage Group LG10"/>
</dbReference>
<dbReference type="GO" id="GO:0016787">
    <property type="term" value="F:hydrolase activity"/>
    <property type="evidence" value="ECO:0007669"/>
    <property type="project" value="UniProtKB-KW"/>
</dbReference>
<keyword evidence="1" id="KW-0808">Transferase</keyword>
<evidence type="ECO:0000256" key="5">
    <source>
        <dbReference type="ARBA" id="ARBA00022801"/>
    </source>
</evidence>
<gene>
    <name evidence="8" type="ORF">JOB18_011146</name>
</gene>
<dbReference type="PANTHER" id="PTHR37984">
    <property type="entry name" value="PROTEIN CBG26694"/>
    <property type="match status" value="1"/>
</dbReference>
<proteinExistence type="predicted"/>
<comment type="caution">
    <text evidence="8">The sequence shown here is derived from an EMBL/GenBank/DDBJ whole genome shotgun (WGS) entry which is preliminary data.</text>
</comment>
<evidence type="ECO:0000256" key="4">
    <source>
        <dbReference type="ARBA" id="ARBA00022759"/>
    </source>
</evidence>
<keyword evidence="2" id="KW-0548">Nucleotidyltransferase</keyword>
<dbReference type="AlphaFoldDB" id="A0AAV6SW92"/>
<evidence type="ECO:0000259" key="7">
    <source>
        <dbReference type="Pfam" id="PF17917"/>
    </source>
</evidence>
<dbReference type="GO" id="GO:0004519">
    <property type="term" value="F:endonuclease activity"/>
    <property type="evidence" value="ECO:0007669"/>
    <property type="project" value="UniProtKB-KW"/>
</dbReference>
<protein>
    <submittedName>
        <fullName evidence="8">Retrovirus-related Pol poly from transposon</fullName>
    </submittedName>
</protein>
<organism evidence="8 9">
    <name type="scientific">Solea senegalensis</name>
    <name type="common">Senegalese sole</name>
    <dbReference type="NCBI Taxonomy" id="28829"/>
    <lineage>
        <taxon>Eukaryota</taxon>
        <taxon>Metazoa</taxon>
        <taxon>Chordata</taxon>
        <taxon>Craniata</taxon>
        <taxon>Vertebrata</taxon>
        <taxon>Euteleostomi</taxon>
        <taxon>Actinopterygii</taxon>
        <taxon>Neopterygii</taxon>
        <taxon>Teleostei</taxon>
        <taxon>Neoteleostei</taxon>
        <taxon>Acanthomorphata</taxon>
        <taxon>Carangaria</taxon>
        <taxon>Pleuronectiformes</taxon>
        <taxon>Pleuronectoidei</taxon>
        <taxon>Soleidae</taxon>
        <taxon>Solea</taxon>
    </lineage>
</organism>
<keyword evidence="4" id="KW-0255">Endonuclease</keyword>
<dbReference type="EMBL" id="JAGKHQ010000002">
    <property type="protein sequence ID" value="KAG7521995.1"/>
    <property type="molecule type" value="Genomic_DNA"/>
</dbReference>
<keyword evidence="6" id="KW-0695">RNA-directed DNA polymerase</keyword>